<organism evidence="1">
    <name type="scientific">Rhizophora mucronata</name>
    <name type="common">Asiatic mangrove</name>
    <dbReference type="NCBI Taxonomy" id="61149"/>
    <lineage>
        <taxon>Eukaryota</taxon>
        <taxon>Viridiplantae</taxon>
        <taxon>Streptophyta</taxon>
        <taxon>Embryophyta</taxon>
        <taxon>Tracheophyta</taxon>
        <taxon>Spermatophyta</taxon>
        <taxon>Magnoliopsida</taxon>
        <taxon>eudicotyledons</taxon>
        <taxon>Gunneridae</taxon>
        <taxon>Pentapetalae</taxon>
        <taxon>rosids</taxon>
        <taxon>fabids</taxon>
        <taxon>Malpighiales</taxon>
        <taxon>Rhizophoraceae</taxon>
        <taxon>Rhizophora</taxon>
    </lineage>
</organism>
<name>A0A2P2PTV5_RHIMU</name>
<dbReference type="EMBL" id="GGEC01077565">
    <property type="protein sequence ID" value="MBX58049.1"/>
    <property type="molecule type" value="Transcribed_RNA"/>
</dbReference>
<sequence>MTLSAASLEEEGYFSSFLFEKARVQENAHFPGVRILKNVFPFSKILSSSYPQHKLQSPISHKSQSMASHKKIQNMLQLL</sequence>
<proteinExistence type="predicted"/>
<protein>
    <submittedName>
        <fullName evidence="1">Uncharacterized protein</fullName>
    </submittedName>
</protein>
<accession>A0A2P2PTV5</accession>
<evidence type="ECO:0000313" key="1">
    <source>
        <dbReference type="EMBL" id="MBX58049.1"/>
    </source>
</evidence>
<reference evidence="1" key="1">
    <citation type="submission" date="2018-02" db="EMBL/GenBank/DDBJ databases">
        <title>Rhizophora mucronata_Transcriptome.</title>
        <authorList>
            <person name="Meera S.P."/>
            <person name="Sreeshan A."/>
            <person name="Augustine A."/>
        </authorList>
    </citation>
    <scope>NUCLEOTIDE SEQUENCE</scope>
    <source>
        <tissue evidence="1">Leaf</tissue>
    </source>
</reference>
<dbReference type="AlphaFoldDB" id="A0A2P2PTV5"/>